<reference evidence="1 2" key="1">
    <citation type="journal article" date="2018" name="G3 (Bethesda)">
        <title>Phylogenetic and Phylogenomic Definition of Rhizopus Species.</title>
        <authorList>
            <person name="Gryganskyi A.P."/>
            <person name="Golan J."/>
            <person name="Dolatabadi S."/>
            <person name="Mondo S."/>
            <person name="Robb S."/>
            <person name="Idnurm A."/>
            <person name="Muszewska A."/>
            <person name="Steczkiewicz K."/>
            <person name="Masonjones S."/>
            <person name="Liao H.L."/>
            <person name="Gajdeczka M.T."/>
            <person name="Anike F."/>
            <person name="Vuek A."/>
            <person name="Anishchenko I.M."/>
            <person name="Voigt K."/>
            <person name="de Hoog G.S."/>
            <person name="Smith M.E."/>
            <person name="Heitman J."/>
            <person name="Vilgalys R."/>
            <person name="Stajich J.E."/>
        </authorList>
    </citation>
    <scope>NUCLEOTIDE SEQUENCE [LARGE SCALE GENOMIC DNA]</scope>
    <source>
        <strain evidence="1 2">CBS 357.93</strain>
    </source>
</reference>
<keyword evidence="2" id="KW-1185">Reference proteome</keyword>
<dbReference type="InterPro" id="IPR011333">
    <property type="entry name" value="SKP1/BTB/POZ_sf"/>
</dbReference>
<gene>
    <name evidence="1" type="ORF">CU097_015831</name>
</gene>
<dbReference type="AlphaFoldDB" id="A0A367KGK1"/>
<name>A0A367KGK1_RHIAZ</name>
<sequence>MFEQSLFSDLSLEFLHPSFPFSIRFNVHKAIVSQSPFLRHLLTEDNTCSSHVEDNGKTYLTVHLAEAFSQCGFVLVPFQHIIRRHWQTADKQQNKLPLLSTHLRFVLEWLYTTQKTKLLEKMQDQDTLRILSVAVLFNLVDLTQACIQRYTQHQLSLDSIMRDLETICQLPRGHKAYLQLRDAALLLLFRYGPQHPRRLSELPSDYMADVLSADLLFVRSEYERYCLLKSVLTAFMQSIGKITWTPKGPVDQDSKRLSGFVKPLTAASVREVKRRRIGSDELEGKVKKIKTNRLSFTALVPFEKLTADVASGGVIDKATVLSYLLKTTIHYSNMTFEQLTAVRQDGIVDEAIVFRALWQREALERILFPYTTAELTAALDDYFDLHPSDTQRKKLLLGTPRFRFCTSIIILPPSEQNGWVTDDVFEDEGGEEETKMWRSDDEDIKVLKKTFYSATETILGVSYRVQIEAQTTSQENCIACRFELQRDVKKSKSNDSQEEKTLIEVQSDHWKSKIHYWIHCLNRHEGITDTCEVDPEDRVLLAATEQREGEPNVGYIGQVLLEFDKKEGITVDMTVALELFGFPQV</sequence>
<accession>A0A367KGK1</accession>
<comment type="caution">
    <text evidence="1">The sequence shown here is derived from an EMBL/GenBank/DDBJ whole genome shotgun (WGS) entry which is preliminary data.</text>
</comment>
<protein>
    <recommendedName>
        <fullName evidence="3">BTB domain-containing protein</fullName>
    </recommendedName>
</protein>
<dbReference type="OrthoDB" id="6359943at2759"/>
<dbReference type="Proteomes" id="UP000252139">
    <property type="component" value="Unassembled WGS sequence"/>
</dbReference>
<evidence type="ECO:0000313" key="2">
    <source>
        <dbReference type="Proteomes" id="UP000252139"/>
    </source>
</evidence>
<dbReference type="Gene3D" id="3.30.710.10">
    <property type="entry name" value="Potassium Channel Kv1.1, Chain A"/>
    <property type="match status" value="1"/>
</dbReference>
<dbReference type="EMBL" id="PJQL01000014">
    <property type="protein sequence ID" value="RCI01353.1"/>
    <property type="molecule type" value="Genomic_DNA"/>
</dbReference>
<evidence type="ECO:0008006" key="3">
    <source>
        <dbReference type="Google" id="ProtNLM"/>
    </source>
</evidence>
<organism evidence="1 2">
    <name type="scientific">Rhizopus azygosporus</name>
    <name type="common">Rhizopus microsporus var. azygosporus</name>
    <dbReference type="NCBI Taxonomy" id="86630"/>
    <lineage>
        <taxon>Eukaryota</taxon>
        <taxon>Fungi</taxon>
        <taxon>Fungi incertae sedis</taxon>
        <taxon>Mucoromycota</taxon>
        <taxon>Mucoromycotina</taxon>
        <taxon>Mucoromycetes</taxon>
        <taxon>Mucorales</taxon>
        <taxon>Mucorineae</taxon>
        <taxon>Rhizopodaceae</taxon>
        <taxon>Rhizopus</taxon>
    </lineage>
</organism>
<dbReference type="PANTHER" id="PTHR47369">
    <property type="entry name" value="BTB/POZ DOMAIN-CONTAINING PROTEIN"/>
    <property type="match status" value="1"/>
</dbReference>
<proteinExistence type="predicted"/>
<evidence type="ECO:0000313" key="1">
    <source>
        <dbReference type="EMBL" id="RCI01353.1"/>
    </source>
</evidence>
<dbReference type="PANTHER" id="PTHR47369:SF2">
    <property type="entry name" value="BTB_POZ DOMAIN-CONTAINING PROTEIN 2"/>
    <property type="match status" value="1"/>
</dbReference>